<evidence type="ECO:0000313" key="1">
    <source>
        <dbReference type="EMBL" id="SDE87810.1"/>
    </source>
</evidence>
<protein>
    <submittedName>
        <fullName evidence="1">Uncharacterized protein</fullName>
    </submittedName>
</protein>
<dbReference type="EMBL" id="FNAN01000007">
    <property type="protein sequence ID" value="SDE87810.1"/>
    <property type="molecule type" value="Genomic_DNA"/>
</dbReference>
<accession>A0A1G7GI62</accession>
<name>A0A1G7GI62_9BACT</name>
<evidence type="ECO:0000313" key="2">
    <source>
        <dbReference type="Proteomes" id="UP000198748"/>
    </source>
</evidence>
<dbReference type="AlphaFoldDB" id="A0A1G7GI62"/>
<gene>
    <name evidence="1" type="ORF">SAMN04487996_107263</name>
</gene>
<organism evidence="1 2">
    <name type="scientific">Dyadobacter soli</name>
    <dbReference type="NCBI Taxonomy" id="659014"/>
    <lineage>
        <taxon>Bacteria</taxon>
        <taxon>Pseudomonadati</taxon>
        <taxon>Bacteroidota</taxon>
        <taxon>Cytophagia</taxon>
        <taxon>Cytophagales</taxon>
        <taxon>Spirosomataceae</taxon>
        <taxon>Dyadobacter</taxon>
    </lineage>
</organism>
<sequence length="105" mass="11601">MSKNKGAETKPTMALKPIDAGTAGRLAVRRSVDPGIGVYVVDDLKMSSPLTHKLPVRKVAIKGKQMDDSVKSVDNYSRFIDHIIESQKDESDLIEWSLSRFANAE</sequence>
<proteinExistence type="predicted"/>
<reference evidence="2" key="1">
    <citation type="submission" date="2016-10" db="EMBL/GenBank/DDBJ databases">
        <authorList>
            <person name="Varghese N."/>
            <person name="Submissions S."/>
        </authorList>
    </citation>
    <scope>NUCLEOTIDE SEQUENCE [LARGE SCALE GENOMIC DNA]</scope>
    <source>
        <strain evidence="2">DSM 25329</strain>
    </source>
</reference>
<keyword evidence="2" id="KW-1185">Reference proteome</keyword>
<dbReference type="RefSeq" id="WP_090150538.1">
    <property type="nucleotide sequence ID" value="NZ_FNAN01000007.1"/>
</dbReference>
<dbReference type="Proteomes" id="UP000198748">
    <property type="component" value="Unassembled WGS sequence"/>
</dbReference>
<dbReference type="STRING" id="659014.SAMN04487996_107263"/>